<dbReference type="InterPro" id="IPR011990">
    <property type="entry name" value="TPR-like_helical_dom_sf"/>
</dbReference>
<protein>
    <submittedName>
        <fullName evidence="4">Tetratricopeptide repeat protein</fullName>
    </submittedName>
</protein>
<comment type="caution">
    <text evidence="4">The sequence shown here is derived from an EMBL/GenBank/DDBJ whole genome shotgun (WGS) entry which is preliminary data.</text>
</comment>
<name>A0A5C6EHF2_9BACT</name>
<dbReference type="AlphaFoldDB" id="A0A5C6EHF2"/>
<feature type="region of interest" description="Disordered" evidence="3">
    <location>
        <begin position="49"/>
        <end position="84"/>
    </location>
</feature>
<dbReference type="Pfam" id="PF14559">
    <property type="entry name" value="TPR_19"/>
    <property type="match status" value="1"/>
</dbReference>
<keyword evidence="1" id="KW-0677">Repeat</keyword>
<accession>A0A5C6EHF2</accession>
<sequence>MTLCFLDFSSDHPANDRLQRHASRIRRSLTVLAMAGVVTTAALSMPQAFGQDSGAPVVETDAPAGTDTKPSTETKPAATDAGQSELDEAIIKRIDAETEDQLESVAALLESSLTKGLDEENAAFAKQMLGSVLLQRAQGMAQTIVQANGRRREDVREETIRVLNQAVEADPKLVEAFLLIARLNLLPGGDRKQITAATTSAIALLEDDPKEKSAALMLRALTQDSEDKRMQDLNAAIEADGENMEARQARALAKLEENDVEGAMVDLEGILAKDPTNQAVAGLAVQKLVQLERLDEAMKLITNMLASNPNEGMYRMRAVLHRANNDSDLALADLNKAIAMAPKDPMTLMQRSALALDRDDVKSAKADYAAALEIEPRIEGADEGIELRLQIAIAEKRMPDAINDAQLLCDKAPDNVFRRLRLASLYSIDNRPRKAIDILSGILRDDPKNVAVLRTRGDALLSVGDHAAAIDDYEKAIASIGNLDVSVADEQDKIEASGIYNNLSWVLSTSTNDSVRNGKRAIELAEKSAELTDYQEAHILSTLAAGYAEAGDFENARLWSEKAVALAAEEEDQTNSQLEQLKEELESYKADKPWREKQETEENNVPILSPEELIDT</sequence>
<evidence type="ECO:0000313" key="5">
    <source>
        <dbReference type="Proteomes" id="UP000317977"/>
    </source>
</evidence>
<keyword evidence="2" id="KW-0802">TPR repeat</keyword>
<proteinExistence type="predicted"/>
<dbReference type="Gene3D" id="1.25.40.10">
    <property type="entry name" value="Tetratricopeptide repeat domain"/>
    <property type="match status" value="3"/>
</dbReference>
<dbReference type="SUPFAM" id="SSF48452">
    <property type="entry name" value="TPR-like"/>
    <property type="match status" value="2"/>
</dbReference>
<organism evidence="4 5">
    <name type="scientific">Rubripirellula reticaptiva</name>
    <dbReference type="NCBI Taxonomy" id="2528013"/>
    <lineage>
        <taxon>Bacteria</taxon>
        <taxon>Pseudomonadati</taxon>
        <taxon>Planctomycetota</taxon>
        <taxon>Planctomycetia</taxon>
        <taxon>Pirellulales</taxon>
        <taxon>Pirellulaceae</taxon>
        <taxon>Rubripirellula</taxon>
    </lineage>
</organism>
<evidence type="ECO:0000313" key="4">
    <source>
        <dbReference type="EMBL" id="TWU47875.1"/>
    </source>
</evidence>
<dbReference type="Pfam" id="PF13181">
    <property type="entry name" value="TPR_8"/>
    <property type="match status" value="1"/>
</dbReference>
<dbReference type="PANTHER" id="PTHR44858">
    <property type="entry name" value="TETRATRICOPEPTIDE REPEAT PROTEIN 6"/>
    <property type="match status" value="1"/>
</dbReference>
<dbReference type="SMART" id="SM00028">
    <property type="entry name" value="TPR"/>
    <property type="match status" value="5"/>
</dbReference>
<dbReference type="EMBL" id="SJPX01000005">
    <property type="protein sequence ID" value="TWU47875.1"/>
    <property type="molecule type" value="Genomic_DNA"/>
</dbReference>
<keyword evidence="5" id="KW-1185">Reference proteome</keyword>
<dbReference type="RefSeq" id="WP_186776449.1">
    <property type="nucleotide sequence ID" value="NZ_SJPX01000005.1"/>
</dbReference>
<dbReference type="InterPro" id="IPR050498">
    <property type="entry name" value="Ycf3"/>
</dbReference>
<dbReference type="Proteomes" id="UP000317977">
    <property type="component" value="Unassembled WGS sequence"/>
</dbReference>
<evidence type="ECO:0000256" key="2">
    <source>
        <dbReference type="ARBA" id="ARBA00022803"/>
    </source>
</evidence>
<feature type="compositionally biased region" description="Basic and acidic residues" evidence="3">
    <location>
        <begin position="587"/>
        <end position="600"/>
    </location>
</feature>
<evidence type="ECO:0000256" key="1">
    <source>
        <dbReference type="ARBA" id="ARBA00022737"/>
    </source>
</evidence>
<reference evidence="4 5" key="1">
    <citation type="submission" date="2019-02" db="EMBL/GenBank/DDBJ databases">
        <title>Deep-cultivation of Planctomycetes and their phenomic and genomic characterization uncovers novel biology.</title>
        <authorList>
            <person name="Wiegand S."/>
            <person name="Jogler M."/>
            <person name="Boedeker C."/>
            <person name="Pinto D."/>
            <person name="Vollmers J."/>
            <person name="Rivas-Marin E."/>
            <person name="Kohn T."/>
            <person name="Peeters S.H."/>
            <person name="Heuer A."/>
            <person name="Rast P."/>
            <person name="Oberbeckmann S."/>
            <person name="Bunk B."/>
            <person name="Jeske O."/>
            <person name="Meyerdierks A."/>
            <person name="Storesund J.E."/>
            <person name="Kallscheuer N."/>
            <person name="Luecker S."/>
            <person name="Lage O.M."/>
            <person name="Pohl T."/>
            <person name="Merkel B.J."/>
            <person name="Hornburger P."/>
            <person name="Mueller R.-W."/>
            <person name="Bruemmer F."/>
            <person name="Labrenz M."/>
            <person name="Spormann A.M."/>
            <person name="Op Den Camp H."/>
            <person name="Overmann J."/>
            <person name="Amann R."/>
            <person name="Jetten M.S.M."/>
            <person name="Mascher T."/>
            <person name="Medema M.H."/>
            <person name="Devos D.P."/>
            <person name="Kaster A.-K."/>
            <person name="Ovreas L."/>
            <person name="Rohde M."/>
            <person name="Galperin M.Y."/>
            <person name="Jogler C."/>
        </authorList>
    </citation>
    <scope>NUCLEOTIDE SEQUENCE [LARGE SCALE GENOMIC DNA]</scope>
    <source>
        <strain evidence="4 5">Poly59</strain>
    </source>
</reference>
<dbReference type="InterPro" id="IPR019734">
    <property type="entry name" value="TPR_rpt"/>
</dbReference>
<gene>
    <name evidence="4" type="ORF">Poly59_47170</name>
</gene>
<dbReference type="PANTHER" id="PTHR44858:SF1">
    <property type="entry name" value="UDP-N-ACETYLGLUCOSAMINE--PEPTIDE N-ACETYLGLUCOSAMINYLTRANSFERASE SPINDLY-RELATED"/>
    <property type="match status" value="1"/>
</dbReference>
<feature type="region of interest" description="Disordered" evidence="3">
    <location>
        <begin position="587"/>
        <end position="616"/>
    </location>
</feature>
<evidence type="ECO:0000256" key="3">
    <source>
        <dbReference type="SAM" id="MobiDB-lite"/>
    </source>
</evidence>